<evidence type="ECO:0000256" key="3">
    <source>
        <dbReference type="ARBA" id="ARBA00022692"/>
    </source>
</evidence>
<dbReference type="Proteomes" id="UP000028730">
    <property type="component" value="Unassembled WGS sequence"/>
</dbReference>
<gene>
    <name evidence="8" type="ORF">BBOMB_1104</name>
</gene>
<keyword evidence="3 6" id="KW-0812">Transmembrane</keyword>
<feature type="transmembrane region" description="Helical" evidence="6">
    <location>
        <begin position="360"/>
        <end position="378"/>
    </location>
</feature>
<dbReference type="InterPro" id="IPR036259">
    <property type="entry name" value="MFS_trans_sf"/>
</dbReference>
<keyword evidence="9" id="KW-1185">Reference proteome</keyword>
<evidence type="ECO:0000256" key="4">
    <source>
        <dbReference type="ARBA" id="ARBA00022989"/>
    </source>
</evidence>
<feature type="transmembrane region" description="Helical" evidence="6">
    <location>
        <begin position="265"/>
        <end position="285"/>
    </location>
</feature>
<name>A0A080N3U3_9BIFI</name>
<dbReference type="InterPro" id="IPR050189">
    <property type="entry name" value="MFS_Efflux_Transporters"/>
</dbReference>
<keyword evidence="4 6" id="KW-1133">Transmembrane helix</keyword>
<feature type="transmembrane region" description="Helical" evidence="6">
    <location>
        <begin position="94"/>
        <end position="115"/>
    </location>
</feature>
<keyword evidence="5 6" id="KW-0472">Membrane</keyword>
<dbReference type="RefSeq" id="WP_044087990.1">
    <property type="nucleotide sequence ID" value="NZ_ATLK01000001.1"/>
</dbReference>
<dbReference type="PANTHER" id="PTHR43124:SF6">
    <property type="entry name" value="TRANSPORTER ARAJ-RELATED"/>
    <property type="match status" value="1"/>
</dbReference>
<dbReference type="Pfam" id="PF07690">
    <property type="entry name" value="MFS_1"/>
    <property type="match status" value="1"/>
</dbReference>
<dbReference type="PROSITE" id="PS50850">
    <property type="entry name" value="MFS"/>
    <property type="match status" value="1"/>
</dbReference>
<dbReference type="eggNOG" id="COG2814">
    <property type="taxonomic scope" value="Bacteria"/>
</dbReference>
<dbReference type="EMBL" id="ATLK01000001">
    <property type="protein sequence ID" value="KFF31716.1"/>
    <property type="molecule type" value="Genomic_DNA"/>
</dbReference>
<evidence type="ECO:0000256" key="6">
    <source>
        <dbReference type="SAM" id="Phobius"/>
    </source>
</evidence>
<dbReference type="InterPro" id="IPR020846">
    <property type="entry name" value="MFS_dom"/>
</dbReference>
<dbReference type="AlphaFoldDB" id="A0A080N3U3"/>
<feature type="transmembrane region" description="Helical" evidence="6">
    <location>
        <begin position="233"/>
        <end position="253"/>
    </location>
</feature>
<dbReference type="Gene3D" id="1.20.1250.20">
    <property type="entry name" value="MFS general substrate transporter like domains"/>
    <property type="match status" value="2"/>
</dbReference>
<evidence type="ECO:0000313" key="9">
    <source>
        <dbReference type="Proteomes" id="UP000028730"/>
    </source>
</evidence>
<feature type="transmembrane region" description="Helical" evidence="6">
    <location>
        <begin position="292"/>
        <end position="311"/>
    </location>
</feature>
<proteinExistence type="predicted"/>
<dbReference type="GO" id="GO:0005886">
    <property type="term" value="C:plasma membrane"/>
    <property type="evidence" value="ECO:0007669"/>
    <property type="project" value="UniProtKB-SubCell"/>
</dbReference>
<dbReference type="CDD" id="cd17324">
    <property type="entry name" value="MFS_NepI_like"/>
    <property type="match status" value="1"/>
</dbReference>
<dbReference type="PANTHER" id="PTHR43124">
    <property type="entry name" value="PURINE EFFLUX PUMP PBUE"/>
    <property type="match status" value="1"/>
</dbReference>
<feature type="transmembrane region" description="Helical" evidence="6">
    <location>
        <begin position="69"/>
        <end position="88"/>
    </location>
</feature>
<comment type="subcellular location">
    <subcellularLocation>
        <location evidence="1">Cell membrane</location>
        <topology evidence="1">Multi-pass membrane protein</topology>
    </subcellularLocation>
</comment>
<evidence type="ECO:0000256" key="1">
    <source>
        <dbReference type="ARBA" id="ARBA00004651"/>
    </source>
</evidence>
<comment type="caution">
    <text evidence="8">The sequence shown here is derived from an EMBL/GenBank/DDBJ whole genome shotgun (WGS) entry which is preliminary data.</text>
</comment>
<feature type="transmembrane region" description="Helical" evidence="6">
    <location>
        <begin position="201"/>
        <end position="221"/>
    </location>
</feature>
<organism evidence="8 9">
    <name type="scientific">Bifidobacterium bombi DSM 19703</name>
    <dbReference type="NCBI Taxonomy" id="1341695"/>
    <lineage>
        <taxon>Bacteria</taxon>
        <taxon>Bacillati</taxon>
        <taxon>Actinomycetota</taxon>
        <taxon>Actinomycetes</taxon>
        <taxon>Bifidobacteriales</taxon>
        <taxon>Bifidobacteriaceae</taxon>
        <taxon>Bifidobacterium</taxon>
    </lineage>
</organism>
<feature type="transmembrane region" description="Helical" evidence="6">
    <location>
        <begin position="157"/>
        <end position="181"/>
    </location>
</feature>
<dbReference type="GO" id="GO:0022857">
    <property type="term" value="F:transmembrane transporter activity"/>
    <property type="evidence" value="ECO:0007669"/>
    <property type="project" value="InterPro"/>
</dbReference>
<reference evidence="8 9" key="1">
    <citation type="journal article" date="2014" name="Appl. Environ. Microbiol.">
        <title>Genomic encyclopedia of type strains of the genus Bifidobacterium.</title>
        <authorList>
            <person name="Milani C."/>
            <person name="Lugli G.A."/>
            <person name="Duranti S."/>
            <person name="Turroni F."/>
            <person name="Bottacini F."/>
            <person name="Mangifesta M."/>
            <person name="Sanchez B."/>
            <person name="Viappiani A."/>
            <person name="Mancabelli L."/>
            <person name="Taminiau B."/>
            <person name="Delcenserie V."/>
            <person name="Barrangou R."/>
            <person name="Margolles A."/>
            <person name="van Sinderen D."/>
            <person name="Ventura M."/>
        </authorList>
    </citation>
    <scope>NUCLEOTIDE SEQUENCE [LARGE SCALE GENOMIC DNA]</scope>
    <source>
        <strain evidence="8 9">DSM 19703</strain>
    </source>
</reference>
<evidence type="ECO:0000256" key="2">
    <source>
        <dbReference type="ARBA" id="ARBA00022475"/>
    </source>
</evidence>
<dbReference type="SUPFAM" id="SSF103473">
    <property type="entry name" value="MFS general substrate transporter"/>
    <property type="match status" value="1"/>
</dbReference>
<protein>
    <submittedName>
        <fullName evidence="8">Arabinose polymer MFS transporter</fullName>
    </submittedName>
</protein>
<sequence length="395" mass="40760">MKKSILALASGAFVYGAAEFVMMGILPHAAHDMGVSIPTAGNFVSAYAIGVCIGTLILVFGRKTSPKRLIMLFMVIAAVGNLFSALAPSAPMLLIGRLIAGLPHGAFFGTSALIAQKVAEKGKEAQAVSQAVTGQTVANMLGVPAGTLIADHVSWRIAFLFLALMALITVAFVLHWVPFVAPVADAGIAGQFRFLSEPGPWLILAATFLGNTGIFSWWSYISPWLTTVGGFRASAVPLLMMLAGFGMVIGGLLGGRMGDHWRTAGTAGLGQIISVVGLATVAFAAQGKPGTAACTFIIAFAMFFVSSPQQLLMSQAGVGGGELIGGACVQIAFNLGNAAGSSLGAFMLSSSHMDYHSPALGGLPVAVASVILLIVYSLRFETRTDAIDRLTPVGV</sequence>
<evidence type="ECO:0000259" key="7">
    <source>
        <dbReference type="PROSITE" id="PS50850"/>
    </source>
</evidence>
<feature type="transmembrane region" description="Helical" evidence="6">
    <location>
        <begin position="40"/>
        <end position="60"/>
    </location>
</feature>
<dbReference type="InterPro" id="IPR011701">
    <property type="entry name" value="MFS"/>
</dbReference>
<evidence type="ECO:0000313" key="8">
    <source>
        <dbReference type="EMBL" id="KFF31716.1"/>
    </source>
</evidence>
<evidence type="ECO:0000256" key="5">
    <source>
        <dbReference type="ARBA" id="ARBA00023136"/>
    </source>
</evidence>
<accession>A0A080N3U3</accession>
<feature type="domain" description="Major facilitator superfamily (MFS) profile" evidence="7">
    <location>
        <begin position="4"/>
        <end position="383"/>
    </location>
</feature>
<dbReference type="OrthoDB" id="9814237at2"/>
<keyword evidence="2" id="KW-1003">Cell membrane</keyword>